<dbReference type="Proteomes" id="UP000249419">
    <property type="component" value="Unassembled WGS sequence"/>
</dbReference>
<dbReference type="SUPFAM" id="SSF51735">
    <property type="entry name" value="NAD(P)-binding Rossmann-fold domains"/>
    <property type="match status" value="1"/>
</dbReference>
<reference evidence="4 5" key="1">
    <citation type="submission" date="2018-03" db="EMBL/GenBank/DDBJ databases">
        <title>Defining the species Micromonospora saelicesensis and Micromonospora noduli under the framework of genomics.</title>
        <authorList>
            <person name="Riesco R."/>
            <person name="Trujillo M.E."/>
        </authorList>
    </citation>
    <scope>NUCLEOTIDE SEQUENCE [LARGE SCALE GENOMIC DNA]</scope>
    <source>
        <strain evidence="4 5">PSN13</strain>
    </source>
</reference>
<proteinExistence type="inferred from homology"/>
<keyword evidence="2" id="KW-0521">NADP</keyword>
<dbReference type="RefSeq" id="WP_112675511.1">
    <property type="nucleotide sequence ID" value="NZ_PYAG01000007.1"/>
</dbReference>
<dbReference type="Gene3D" id="3.40.50.720">
    <property type="entry name" value="NAD(P)-binding Rossmann-like Domain"/>
    <property type="match status" value="1"/>
</dbReference>
<accession>A0A328NPD4</accession>
<name>A0A328NPD4_9ACTN</name>
<dbReference type="Pfam" id="PF05368">
    <property type="entry name" value="NmrA"/>
    <property type="match status" value="1"/>
</dbReference>
<evidence type="ECO:0000313" key="5">
    <source>
        <dbReference type="Proteomes" id="UP000249419"/>
    </source>
</evidence>
<dbReference type="InterPro" id="IPR051164">
    <property type="entry name" value="NmrA-like_oxidored"/>
</dbReference>
<evidence type="ECO:0000256" key="1">
    <source>
        <dbReference type="ARBA" id="ARBA00006328"/>
    </source>
</evidence>
<evidence type="ECO:0000259" key="3">
    <source>
        <dbReference type="Pfam" id="PF05368"/>
    </source>
</evidence>
<comment type="similarity">
    <text evidence="1">Belongs to the NmrA-type oxidoreductase family.</text>
</comment>
<protein>
    <recommendedName>
        <fullName evidence="3">NmrA-like domain-containing protein</fullName>
    </recommendedName>
</protein>
<dbReference type="AlphaFoldDB" id="A0A328NPD4"/>
<dbReference type="Gene3D" id="3.90.25.10">
    <property type="entry name" value="UDP-galactose 4-epimerase, domain 1"/>
    <property type="match status" value="1"/>
</dbReference>
<sequence length="295" mass="31865">MTTVLVIGATGQQGGAVVDLLLQHGHEVTAYVRSPESPPAQALAAAGARLVTGDLGDPVALADAAHGADAIFGLSVPFGSGGKDEEIAQGRLLVDAAARAETHLVYSSVRGADRMVESDIDHADSKQHIEAYLRRQQVRATVLGPVYFMENVLNTGFSRLTDGVLANPLSAGKPLDQVTVRDIAGLAVHAIEHPGRFVGERIDVVSDRVTGEEAARILSDVLGREIPYRQLPLDQVRQWAGDEIADMFQRFEDNTDFVDVDALHAAYPDVAWHRYADWARTVDWDRVLSSRASGR</sequence>
<feature type="domain" description="NmrA-like" evidence="3">
    <location>
        <begin position="3"/>
        <end position="278"/>
    </location>
</feature>
<comment type="caution">
    <text evidence="4">The sequence shown here is derived from an EMBL/GenBank/DDBJ whole genome shotgun (WGS) entry which is preliminary data.</text>
</comment>
<dbReference type="InterPro" id="IPR036291">
    <property type="entry name" value="NAD(P)-bd_dom_sf"/>
</dbReference>
<gene>
    <name evidence="4" type="ORF">PSN13_01907</name>
</gene>
<dbReference type="PANTHER" id="PTHR42748">
    <property type="entry name" value="NITROGEN METABOLITE REPRESSION PROTEIN NMRA FAMILY MEMBER"/>
    <property type="match status" value="1"/>
</dbReference>
<organism evidence="4 5">
    <name type="scientific">Micromonospora saelicesensis</name>
    <dbReference type="NCBI Taxonomy" id="285676"/>
    <lineage>
        <taxon>Bacteria</taxon>
        <taxon>Bacillati</taxon>
        <taxon>Actinomycetota</taxon>
        <taxon>Actinomycetes</taxon>
        <taxon>Micromonosporales</taxon>
        <taxon>Micromonosporaceae</taxon>
        <taxon>Micromonospora</taxon>
    </lineage>
</organism>
<dbReference type="EMBL" id="PYAG01000007">
    <property type="protein sequence ID" value="RAO36311.1"/>
    <property type="molecule type" value="Genomic_DNA"/>
</dbReference>
<evidence type="ECO:0000313" key="4">
    <source>
        <dbReference type="EMBL" id="RAO36311.1"/>
    </source>
</evidence>
<dbReference type="InterPro" id="IPR008030">
    <property type="entry name" value="NmrA-like"/>
</dbReference>
<evidence type="ECO:0000256" key="2">
    <source>
        <dbReference type="ARBA" id="ARBA00022857"/>
    </source>
</evidence>
<dbReference type="PANTHER" id="PTHR42748:SF7">
    <property type="entry name" value="NMRA LIKE REDOX SENSOR 1-RELATED"/>
    <property type="match status" value="1"/>
</dbReference>